<feature type="compositionally biased region" description="Acidic residues" evidence="1">
    <location>
        <begin position="320"/>
        <end position="329"/>
    </location>
</feature>
<name>A0A6A6TW89_9PLEO</name>
<accession>A0A6A6TW89</accession>
<feature type="compositionally biased region" description="Low complexity" evidence="1">
    <location>
        <begin position="212"/>
        <end position="225"/>
    </location>
</feature>
<feature type="compositionally biased region" description="Low complexity" evidence="1">
    <location>
        <begin position="482"/>
        <end position="494"/>
    </location>
</feature>
<evidence type="ECO:0000256" key="1">
    <source>
        <dbReference type="SAM" id="MobiDB-lite"/>
    </source>
</evidence>
<proteinExistence type="predicted"/>
<feature type="region of interest" description="Disordered" evidence="1">
    <location>
        <begin position="298"/>
        <end position="337"/>
    </location>
</feature>
<evidence type="ECO:0000313" key="2">
    <source>
        <dbReference type="EMBL" id="KAF2662904.1"/>
    </source>
</evidence>
<sequence>MSATPPRRFKAEPIETTVKSSKDMSPHQTDNPTPVRRFAVEPVETSSKVRRKFEPQPIETTVTRSRDANKQSPPRKFKPEPVETTVKKARRNSRGKFDEEWASQTQDFDPRPSEPTSPKQLRFKEQPVTEKGKKPPRKFAPMLIETAKRSRKSGDVAPALLPSDKTEAVPGQETLSQRRNRLRPVPPPPINTPNGDITKNPLFLEISQRATSPLAMRRPSSLSSMRSHHSFRVPDLDPIESSESERSSPPSPSTSPSATSDHSYMYTEATRMRESVDDSVSGYLLELAAKAAEKQLREQAMAAFPNDDHHEPVDHYIDRDSDDGEDQTEEAMRRRDSSFNEVNWDLVAMQKHREQLDKQKEAEREKQKKKWEAEMKKSAPPSPGPWSNTAARPDPKKGTHGIQSDGELDRMRKGARPPMLGGDIKFPRCPSPEPARFDTTQGCDAVRIAMCYLSEQSEQAEKGEGLWCGQHDSSKSVNKTPSLYSASSRNPSPSRGGGGGLWGGCCAKSGHTPPRGPSGLLTPSKEIPNPMSPCPTPRTSLMPPTPPASNVDFACIDEKLANEAAIGEDFGDDFITQVYNYLSLGYPSIARMFDHELSKISNIPVIELRQDDHLATSRGYIRLGGDGNLADAAITEETCMRWRALRVYVREWAKQQPTMVADTAAGGVGIAVRKGSWAF</sequence>
<feature type="compositionally biased region" description="Basic and acidic residues" evidence="1">
    <location>
        <begin position="306"/>
        <end position="319"/>
    </location>
</feature>
<feature type="region of interest" description="Disordered" evidence="1">
    <location>
        <begin position="353"/>
        <end position="438"/>
    </location>
</feature>
<keyword evidence="3" id="KW-1185">Reference proteome</keyword>
<reference evidence="2" key="1">
    <citation type="journal article" date="2020" name="Stud. Mycol.">
        <title>101 Dothideomycetes genomes: a test case for predicting lifestyles and emergence of pathogens.</title>
        <authorList>
            <person name="Haridas S."/>
            <person name="Albert R."/>
            <person name="Binder M."/>
            <person name="Bloem J."/>
            <person name="Labutti K."/>
            <person name="Salamov A."/>
            <person name="Andreopoulos B."/>
            <person name="Baker S."/>
            <person name="Barry K."/>
            <person name="Bills G."/>
            <person name="Bluhm B."/>
            <person name="Cannon C."/>
            <person name="Castanera R."/>
            <person name="Culley D."/>
            <person name="Daum C."/>
            <person name="Ezra D."/>
            <person name="Gonzalez J."/>
            <person name="Henrissat B."/>
            <person name="Kuo A."/>
            <person name="Liang C."/>
            <person name="Lipzen A."/>
            <person name="Lutzoni F."/>
            <person name="Magnuson J."/>
            <person name="Mondo S."/>
            <person name="Nolan M."/>
            <person name="Ohm R."/>
            <person name="Pangilinan J."/>
            <person name="Park H.-J."/>
            <person name="Ramirez L."/>
            <person name="Alfaro M."/>
            <person name="Sun H."/>
            <person name="Tritt A."/>
            <person name="Yoshinaga Y."/>
            <person name="Zwiers L.-H."/>
            <person name="Turgeon B."/>
            <person name="Goodwin S."/>
            <person name="Spatafora J."/>
            <person name="Crous P."/>
            <person name="Grigoriev I."/>
        </authorList>
    </citation>
    <scope>NUCLEOTIDE SEQUENCE</scope>
    <source>
        <strain evidence="2">CBS 122681</strain>
    </source>
</reference>
<feature type="region of interest" description="Disordered" evidence="1">
    <location>
        <begin position="464"/>
        <end position="540"/>
    </location>
</feature>
<dbReference type="EMBL" id="MU004288">
    <property type="protein sequence ID" value="KAF2662904.1"/>
    <property type="molecule type" value="Genomic_DNA"/>
</dbReference>
<feature type="compositionally biased region" description="Basic and acidic residues" evidence="1">
    <location>
        <begin position="122"/>
        <end position="133"/>
    </location>
</feature>
<organism evidence="2 3">
    <name type="scientific">Lophiostoma macrostomum CBS 122681</name>
    <dbReference type="NCBI Taxonomy" id="1314788"/>
    <lineage>
        <taxon>Eukaryota</taxon>
        <taxon>Fungi</taxon>
        <taxon>Dikarya</taxon>
        <taxon>Ascomycota</taxon>
        <taxon>Pezizomycotina</taxon>
        <taxon>Dothideomycetes</taxon>
        <taxon>Pleosporomycetidae</taxon>
        <taxon>Pleosporales</taxon>
        <taxon>Lophiostomataceae</taxon>
        <taxon>Lophiostoma</taxon>
    </lineage>
</organism>
<dbReference type="OrthoDB" id="4716584at2759"/>
<evidence type="ECO:0000313" key="3">
    <source>
        <dbReference type="Proteomes" id="UP000799324"/>
    </source>
</evidence>
<feature type="compositionally biased region" description="Basic and acidic residues" evidence="1">
    <location>
        <begin position="353"/>
        <end position="377"/>
    </location>
</feature>
<gene>
    <name evidence="2" type="ORF">K491DRAFT_709557</name>
</gene>
<protein>
    <submittedName>
        <fullName evidence="2">Uncharacterized protein</fullName>
    </submittedName>
</protein>
<feature type="region of interest" description="Disordered" evidence="1">
    <location>
        <begin position="1"/>
        <end position="277"/>
    </location>
</feature>
<dbReference type="Proteomes" id="UP000799324">
    <property type="component" value="Unassembled WGS sequence"/>
</dbReference>
<dbReference type="AlphaFoldDB" id="A0A6A6TW89"/>